<dbReference type="Proteomes" id="UP000319143">
    <property type="component" value="Unassembled WGS sequence"/>
</dbReference>
<evidence type="ECO:0000313" key="1">
    <source>
        <dbReference type="EMBL" id="TWU38276.1"/>
    </source>
</evidence>
<sequence length="76" mass="8573">MEQENRLHGRAARIGRANAELEKIEVNSLMFASTADAVRFILGRGTVSVDSLLRTDATDLAMVKFHRWIMTNLLSR</sequence>
<dbReference type="EMBL" id="SJPV01000004">
    <property type="protein sequence ID" value="TWU38276.1"/>
    <property type="molecule type" value="Genomic_DNA"/>
</dbReference>
<accession>A0A5C6DTC2</accession>
<evidence type="ECO:0000313" key="2">
    <source>
        <dbReference type="Proteomes" id="UP000319143"/>
    </source>
</evidence>
<comment type="caution">
    <text evidence="1">The sequence shown here is derived from an EMBL/GenBank/DDBJ whole genome shotgun (WGS) entry which is preliminary data.</text>
</comment>
<keyword evidence="2" id="KW-1185">Reference proteome</keyword>
<protein>
    <submittedName>
        <fullName evidence="1">Uncharacterized protein</fullName>
    </submittedName>
</protein>
<reference evidence="1 2" key="1">
    <citation type="submission" date="2019-02" db="EMBL/GenBank/DDBJ databases">
        <title>Deep-cultivation of Planctomycetes and their phenomic and genomic characterization uncovers novel biology.</title>
        <authorList>
            <person name="Wiegand S."/>
            <person name="Jogler M."/>
            <person name="Boedeker C."/>
            <person name="Pinto D."/>
            <person name="Vollmers J."/>
            <person name="Rivas-Marin E."/>
            <person name="Kohn T."/>
            <person name="Peeters S.H."/>
            <person name="Heuer A."/>
            <person name="Rast P."/>
            <person name="Oberbeckmann S."/>
            <person name="Bunk B."/>
            <person name="Jeske O."/>
            <person name="Meyerdierks A."/>
            <person name="Storesund J.E."/>
            <person name="Kallscheuer N."/>
            <person name="Luecker S."/>
            <person name="Lage O.M."/>
            <person name="Pohl T."/>
            <person name="Merkel B.J."/>
            <person name="Hornburger P."/>
            <person name="Mueller R.-W."/>
            <person name="Bruemmer F."/>
            <person name="Labrenz M."/>
            <person name="Spormann A.M."/>
            <person name="Op Den Camp H."/>
            <person name="Overmann J."/>
            <person name="Amann R."/>
            <person name="Jetten M.S.M."/>
            <person name="Mascher T."/>
            <person name="Medema M.H."/>
            <person name="Devos D.P."/>
            <person name="Kaster A.-K."/>
            <person name="Ovreas L."/>
            <person name="Rohde M."/>
            <person name="Galperin M.Y."/>
            <person name="Jogler C."/>
        </authorList>
    </citation>
    <scope>NUCLEOTIDE SEQUENCE [LARGE SCALE GENOMIC DNA]</scope>
    <source>
        <strain evidence="1 2">Poly41</strain>
    </source>
</reference>
<gene>
    <name evidence="1" type="ORF">Poly41_27520</name>
</gene>
<dbReference type="AlphaFoldDB" id="A0A5C6DTC2"/>
<proteinExistence type="predicted"/>
<name>A0A5C6DTC2_9BACT</name>
<organism evidence="1 2">
    <name type="scientific">Novipirellula artificiosorum</name>
    <dbReference type="NCBI Taxonomy" id="2528016"/>
    <lineage>
        <taxon>Bacteria</taxon>
        <taxon>Pseudomonadati</taxon>
        <taxon>Planctomycetota</taxon>
        <taxon>Planctomycetia</taxon>
        <taxon>Pirellulales</taxon>
        <taxon>Pirellulaceae</taxon>
        <taxon>Novipirellula</taxon>
    </lineage>
</organism>